<accession>A0A7K1U5Q4</accession>
<keyword evidence="2" id="KW-1185">Reference proteome</keyword>
<dbReference type="AlphaFoldDB" id="A0A7K1U5Q4"/>
<reference evidence="1 2" key="1">
    <citation type="submission" date="2019-12" db="EMBL/GenBank/DDBJ databases">
        <title>Chitinophaga sp. strain ysch24 (GDMCC 1.1355), whole genome shotgun sequence.</title>
        <authorList>
            <person name="Zhang X."/>
        </authorList>
    </citation>
    <scope>NUCLEOTIDE SEQUENCE [LARGE SCALE GENOMIC DNA]</scope>
    <source>
        <strain evidence="2">ysch24</strain>
    </source>
</reference>
<gene>
    <name evidence="1" type="ORF">GO493_13580</name>
</gene>
<evidence type="ECO:0000313" key="1">
    <source>
        <dbReference type="EMBL" id="MVT09295.1"/>
    </source>
</evidence>
<proteinExistence type="predicted"/>
<dbReference type="Proteomes" id="UP000461730">
    <property type="component" value="Unassembled WGS sequence"/>
</dbReference>
<organism evidence="1 2">
    <name type="scientific">Chitinophaga tropicalis</name>
    <dbReference type="NCBI Taxonomy" id="2683588"/>
    <lineage>
        <taxon>Bacteria</taxon>
        <taxon>Pseudomonadati</taxon>
        <taxon>Bacteroidota</taxon>
        <taxon>Chitinophagia</taxon>
        <taxon>Chitinophagales</taxon>
        <taxon>Chitinophagaceae</taxon>
        <taxon>Chitinophaga</taxon>
    </lineage>
</organism>
<protein>
    <submittedName>
        <fullName evidence="1">Uncharacterized protein</fullName>
    </submittedName>
</protein>
<dbReference type="EMBL" id="WRXN01000005">
    <property type="protein sequence ID" value="MVT09295.1"/>
    <property type="molecule type" value="Genomic_DNA"/>
</dbReference>
<dbReference type="RefSeq" id="WP_157306724.1">
    <property type="nucleotide sequence ID" value="NZ_WRXN01000005.1"/>
</dbReference>
<name>A0A7K1U5Q4_9BACT</name>
<evidence type="ECO:0000313" key="2">
    <source>
        <dbReference type="Proteomes" id="UP000461730"/>
    </source>
</evidence>
<comment type="caution">
    <text evidence="1">The sequence shown here is derived from an EMBL/GenBank/DDBJ whole genome shotgun (WGS) entry which is preliminary data.</text>
</comment>
<sequence length="145" mass="16956">MKPYLLLISCFGIATICLVLYARSQKPITNYDRRVNENLEKVTILYVPLATKAPVVVSCDQLQTVFGKKLKVLEITDQQKLKKIATLFLNAVSAKDRYLNVRAKFILRYEKHTETYCMDREGTLEGYEFRWGPEIAKWFRQEVEK</sequence>